<dbReference type="PANTHER" id="PTHR32322:SF18">
    <property type="entry name" value="S-ADENOSYLMETHIONINE_S-ADENOSYLHOMOCYSTEINE TRANSPORTER"/>
    <property type="match status" value="1"/>
</dbReference>
<protein>
    <submittedName>
        <fullName evidence="6">EamA-like transporter family protein</fullName>
    </submittedName>
</protein>
<dbReference type="OrthoDB" id="5291325at2"/>
<dbReference type="Pfam" id="PF00892">
    <property type="entry name" value="EamA"/>
    <property type="match status" value="2"/>
</dbReference>
<organism evidence="6 7">
    <name type="scientific">Piscirickettsia salmonis</name>
    <dbReference type="NCBI Taxonomy" id="1238"/>
    <lineage>
        <taxon>Bacteria</taxon>
        <taxon>Pseudomonadati</taxon>
        <taxon>Pseudomonadota</taxon>
        <taxon>Gammaproteobacteria</taxon>
        <taxon>Thiotrichales</taxon>
        <taxon>Piscirickettsiaceae</taxon>
        <taxon>Piscirickettsia</taxon>
    </lineage>
</organism>
<sequence>MRQNPSLSIILLVLAQLMTGVNITTSKYLVTHLPILLLMQVRFSLGALILLFCLCLPKKSTSIYTPLTKLKHKDWLIIFAQACCAGVLFNLLMLWGVRYTSANIAGIITSALPALITVFSLLLLKEILNKFKLLCISFATAGLLVINMQGLHFNQHSHLALWGDFLIILSLIPEALYYILTKSSHRNASPVTLAFLMNIINAILLLPLTLLLHKPVHLTIIDDYVLLLSGVSSALFYLFWFKGASAVDGTTSGLMTALMPIFTLLLSWSFLSEKISALQGFAMLLILLSIFFSSQSKGSLAKNSRR</sequence>
<dbReference type="GO" id="GO:0005886">
    <property type="term" value="C:plasma membrane"/>
    <property type="evidence" value="ECO:0007669"/>
    <property type="project" value="UniProtKB-SubCell"/>
</dbReference>
<evidence type="ECO:0000256" key="4">
    <source>
        <dbReference type="ARBA" id="ARBA00022989"/>
    </source>
</evidence>
<evidence type="ECO:0000256" key="3">
    <source>
        <dbReference type="ARBA" id="ARBA00022692"/>
    </source>
</evidence>
<dbReference type="InterPro" id="IPR050638">
    <property type="entry name" value="AA-Vitamin_Transporters"/>
</dbReference>
<proteinExistence type="predicted"/>
<dbReference type="SUPFAM" id="SSF103481">
    <property type="entry name" value="Multidrug resistance efflux transporter EmrE"/>
    <property type="match status" value="2"/>
</dbReference>
<name>A0A1L6TFJ1_PISSA</name>
<dbReference type="EMBL" id="CP012508">
    <property type="protein sequence ID" value="ALB24245.1"/>
    <property type="molecule type" value="Genomic_DNA"/>
</dbReference>
<dbReference type="InterPro" id="IPR000620">
    <property type="entry name" value="EamA_dom"/>
</dbReference>
<evidence type="ECO:0000313" key="7">
    <source>
        <dbReference type="Proteomes" id="UP000029558"/>
    </source>
</evidence>
<evidence type="ECO:0000256" key="1">
    <source>
        <dbReference type="ARBA" id="ARBA00004651"/>
    </source>
</evidence>
<keyword evidence="2" id="KW-1003">Cell membrane</keyword>
<keyword evidence="5" id="KW-0472">Membrane</keyword>
<comment type="subcellular location">
    <subcellularLocation>
        <location evidence="1">Cell membrane</location>
        <topology evidence="1">Multi-pass membrane protein</topology>
    </subcellularLocation>
</comment>
<reference evidence="6 7" key="1">
    <citation type="journal article" date="2014" name="Genome Announc.">
        <title>Comparative Genome Analysis of Two Isolates of the Fish Pathogen Piscirickettsia salmonis from Different Hosts Reveals Major Differences in Virulence-Associated Secretion Systems.</title>
        <authorList>
            <person name="Bohle H."/>
            <person name="Henriquez P."/>
            <person name="Grothusen H."/>
            <person name="Navas E."/>
            <person name="Sandoval A."/>
            <person name="Bustamante F."/>
            <person name="Bustos P."/>
            <person name="Mancilla M."/>
        </authorList>
    </citation>
    <scope>NUCLEOTIDE SEQUENCE [LARGE SCALE GENOMIC DNA]</scope>
    <source>
        <strain evidence="7">B1-32597</strain>
    </source>
</reference>
<gene>
    <name evidence="6" type="ORF">KU39_3072</name>
</gene>
<keyword evidence="3" id="KW-0812">Transmembrane</keyword>
<accession>A0A1L6TFJ1</accession>
<dbReference type="AlphaFoldDB" id="A0A1L6TFJ1"/>
<dbReference type="Proteomes" id="UP000029558">
    <property type="component" value="Chromosome"/>
</dbReference>
<dbReference type="InterPro" id="IPR037185">
    <property type="entry name" value="EmrE-like"/>
</dbReference>
<keyword evidence="4" id="KW-1133">Transmembrane helix</keyword>
<evidence type="ECO:0000313" key="6">
    <source>
        <dbReference type="EMBL" id="ALB24245.1"/>
    </source>
</evidence>
<dbReference type="RefSeq" id="WP_026063627.1">
    <property type="nucleotide sequence ID" value="NZ_CP012508.1"/>
</dbReference>
<evidence type="ECO:0000256" key="5">
    <source>
        <dbReference type="ARBA" id="ARBA00023136"/>
    </source>
</evidence>
<evidence type="ECO:0000256" key="2">
    <source>
        <dbReference type="ARBA" id="ARBA00022475"/>
    </source>
</evidence>
<dbReference type="PANTHER" id="PTHR32322">
    <property type="entry name" value="INNER MEMBRANE TRANSPORTER"/>
    <property type="match status" value="1"/>
</dbReference>